<evidence type="ECO:0000313" key="1">
    <source>
        <dbReference type="EMBL" id="KAA5804887.1"/>
    </source>
</evidence>
<dbReference type="Pfam" id="PF05721">
    <property type="entry name" value="PhyH"/>
    <property type="match status" value="1"/>
</dbReference>
<proteinExistence type="predicted"/>
<dbReference type="InterPro" id="IPR008775">
    <property type="entry name" value="Phytyl_CoA_dOase-like"/>
</dbReference>
<protein>
    <submittedName>
        <fullName evidence="1">Phytanoyl-CoA dioxygenase family protein</fullName>
    </submittedName>
</protein>
<sequence length="306" mass="34000">MSFEALGYDRIDCRFAPAQLSALLEAVGRTRRFDASLFLTEAEYEADPVHRGTNPRPGRNLAEALDALIAPLEADDALTGALRRVLGPGHKVMDRKFVVGMPHSEIPVWLRARIENNNVNNLGAYIRPEYRDMTYFWGIDLHQDLIDWSAREADFITVYVYLEDVGPGDAPLYLLPRSHRLGADIFPHELTLLDKAQGRSRYTAHGDAIEENTVRLTGPAGAVHYWHACLLHGTQPTAGDRRRISLRYLIEMDPDAHDCALARLNASIPYPLSIDQTRRDLAASGVAVMKGNFVNTQAGQSGLSSV</sequence>
<name>A0A5M6ZMG6_9PROT</name>
<keyword evidence="2" id="KW-1185">Reference proteome</keyword>
<comment type="caution">
    <text evidence="1">The sequence shown here is derived from an EMBL/GenBank/DDBJ whole genome shotgun (WGS) entry which is preliminary data.</text>
</comment>
<organism evidence="1 2">
    <name type="scientific">Alkalicaulis satelles</name>
    <dbReference type="NCBI Taxonomy" id="2609175"/>
    <lineage>
        <taxon>Bacteria</taxon>
        <taxon>Pseudomonadati</taxon>
        <taxon>Pseudomonadota</taxon>
        <taxon>Alphaproteobacteria</taxon>
        <taxon>Maricaulales</taxon>
        <taxon>Maricaulaceae</taxon>
        <taxon>Alkalicaulis</taxon>
    </lineage>
</organism>
<dbReference type="SUPFAM" id="SSF51197">
    <property type="entry name" value="Clavaminate synthase-like"/>
    <property type="match status" value="1"/>
</dbReference>
<evidence type="ECO:0000313" key="2">
    <source>
        <dbReference type="Proteomes" id="UP000325122"/>
    </source>
</evidence>
<dbReference type="Proteomes" id="UP000325122">
    <property type="component" value="Unassembled WGS sequence"/>
</dbReference>
<accession>A0A5M6ZMG6</accession>
<dbReference type="RefSeq" id="WP_150021918.1">
    <property type="nucleotide sequence ID" value="NZ_VWOJ01000001.1"/>
</dbReference>
<dbReference type="Gene3D" id="2.60.120.620">
    <property type="entry name" value="q2cbj1_9rhob like domain"/>
    <property type="match status" value="1"/>
</dbReference>
<dbReference type="EMBL" id="VWOJ01000001">
    <property type="protein sequence ID" value="KAA5804887.1"/>
    <property type="molecule type" value="Genomic_DNA"/>
</dbReference>
<dbReference type="GO" id="GO:0016706">
    <property type="term" value="F:2-oxoglutarate-dependent dioxygenase activity"/>
    <property type="evidence" value="ECO:0007669"/>
    <property type="project" value="UniProtKB-ARBA"/>
</dbReference>
<keyword evidence="1" id="KW-0223">Dioxygenase</keyword>
<dbReference type="AlphaFoldDB" id="A0A5M6ZMG6"/>
<gene>
    <name evidence="1" type="ORF">F1654_02500</name>
</gene>
<reference evidence="1 2" key="1">
    <citation type="submission" date="2019-09" db="EMBL/GenBank/DDBJ databases">
        <authorList>
            <person name="Kevbrin V."/>
            <person name="Grouzdev D.S."/>
        </authorList>
    </citation>
    <scope>NUCLEOTIDE SEQUENCE [LARGE SCALE GENOMIC DNA]</scope>
    <source>
        <strain evidence="1 2">G-192</strain>
    </source>
</reference>
<keyword evidence="1" id="KW-0560">Oxidoreductase</keyword>